<dbReference type="PANTHER" id="PTHR23422">
    <property type="entry name" value="DIPEPTIDYL PEPTIDASE III-RELATED"/>
    <property type="match status" value="1"/>
</dbReference>
<sequence length="567" mass="63420">MKASFISLALVSALAGCSPAEKQQTTASEQQASAAQAKAQDPTAQSGRYQAMLDRFVDTKMQADLSSLSDIDRQVLHKMVQVANILDGVYLRQTYDANPKVRAEIATSANPDKQLLLSLFDLHYGPWDTLEGDKPFWGDTERPDGAGVYPVDMTKEEFNQWIAAHPEDEAAFKSGYTVIVRQGDKLLAVPYSQYYGKELAACATLMREAAALTQDASLKTFLDKRADAFLKNDYRDSEMAWMDLNGSLEVAIGPYETYTDKLFGYKTFFEAFITVRNPQDSAKLAVYKQYLKEMELNLPIEDKYKNLQRGSESPISVVEQISGGGDNKPGVQTTAFNLPNDEVVRELKGSKKVMLKNVLNAKYEAIMRPISALIIAPAQQSLLMEQYFFNETLFHELSHGLGPGTLVKDGKSTTVAEQLQETYSKIEEGKADVMGAYNMLFLMDKGEMPKAERDNMLVTYFAGLFRSMRFGVHEAHGAGAAFQYNYFKEKQAFDFDSQSQTYKVDFDKLALAIRELVHDLCMIQALGDYQQSKDFLAKYAVLTPEVAALNVKMEAIPTDIRPLYPEI</sequence>
<accession>A0A972JLG0</accession>
<feature type="compositionally biased region" description="Low complexity" evidence="3">
    <location>
        <begin position="24"/>
        <end position="40"/>
    </location>
</feature>
<evidence type="ECO:0000256" key="2">
    <source>
        <dbReference type="ARBA" id="ARBA00022801"/>
    </source>
</evidence>
<organism evidence="4 5">
    <name type="scientific">Shewanella salipaludis</name>
    <dbReference type="NCBI Taxonomy" id="2723052"/>
    <lineage>
        <taxon>Bacteria</taxon>
        <taxon>Pseudomonadati</taxon>
        <taxon>Pseudomonadota</taxon>
        <taxon>Gammaproteobacteria</taxon>
        <taxon>Alteromonadales</taxon>
        <taxon>Shewanellaceae</taxon>
        <taxon>Shewanella</taxon>
    </lineage>
</organism>
<dbReference type="GO" id="GO:0046872">
    <property type="term" value="F:metal ion binding"/>
    <property type="evidence" value="ECO:0007669"/>
    <property type="project" value="UniProtKB-KW"/>
</dbReference>
<dbReference type="PROSITE" id="PS51257">
    <property type="entry name" value="PROKAR_LIPOPROTEIN"/>
    <property type="match status" value="1"/>
</dbReference>
<keyword evidence="1" id="KW-0479">Metal-binding</keyword>
<evidence type="ECO:0000256" key="3">
    <source>
        <dbReference type="SAM" id="MobiDB-lite"/>
    </source>
</evidence>
<feature type="region of interest" description="Disordered" evidence="3">
    <location>
        <begin position="24"/>
        <end position="45"/>
    </location>
</feature>
<dbReference type="RefSeq" id="WP_169562706.1">
    <property type="nucleotide sequence ID" value="NZ_JAAXYH010000001.1"/>
</dbReference>
<dbReference type="Pfam" id="PF03571">
    <property type="entry name" value="Peptidase_M49"/>
    <property type="match status" value="1"/>
</dbReference>
<keyword evidence="5" id="KW-1185">Reference proteome</keyword>
<evidence type="ECO:0008006" key="6">
    <source>
        <dbReference type="Google" id="ProtNLM"/>
    </source>
</evidence>
<evidence type="ECO:0000313" key="5">
    <source>
        <dbReference type="Proteomes" id="UP000737113"/>
    </source>
</evidence>
<name>A0A972JLG0_9GAMM</name>
<dbReference type="Gene3D" id="3.30.540.30">
    <property type="match status" value="1"/>
</dbReference>
<comment type="caution">
    <text evidence="4">The sequence shown here is derived from an EMBL/GenBank/DDBJ whole genome shotgun (WGS) entry which is preliminary data.</text>
</comment>
<dbReference type="GO" id="GO:0008239">
    <property type="term" value="F:dipeptidyl-peptidase activity"/>
    <property type="evidence" value="ECO:0007669"/>
    <property type="project" value="TreeGrafter"/>
</dbReference>
<evidence type="ECO:0000256" key="1">
    <source>
        <dbReference type="ARBA" id="ARBA00022723"/>
    </source>
</evidence>
<dbReference type="AlphaFoldDB" id="A0A972JLG0"/>
<dbReference type="InterPro" id="IPR039461">
    <property type="entry name" value="Peptidase_M49"/>
</dbReference>
<dbReference type="PANTHER" id="PTHR23422:SF9">
    <property type="entry name" value="ZN-DEPENDENT HYDROLASE"/>
    <property type="match status" value="1"/>
</dbReference>
<dbReference type="Proteomes" id="UP000737113">
    <property type="component" value="Unassembled WGS sequence"/>
</dbReference>
<dbReference type="GO" id="GO:0005737">
    <property type="term" value="C:cytoplasm"/>
    <property type="evidence" value="ECO:0007669"/>
    <property type="project" value="TreeGrafter"/>
</dbReference>
<reference evidence="4" key="1">
    <citation type="submission" date="2020-04" db="EMBL/GenBank/DDBJ databases">
        <title>Description of Shewanella salipaludis sp. nov., isolated from a salt marsh.</title>
        <authorList>
            <person name="Park S."/>
            <person name="Yoon J.-H."/>
        </authorList>
    </citation>
    <scope>NUCLEOTIDE SEQUENCE</scope>
    <source>
        <strain evidence="4">SHSM-M6</strain>
    </source>
</reference>
<dbReference type="EMBL" id="JAAXYH010000001">
    <property type="protein sequence ID" value="NMH64041.1"/>
    <property type="molecule type" value="Genomic_DNA"/>
</dbReference>
<protein>
    <recommendedName>
        <fullName evidence="6">Peptidase family M49</fullName>
    </recommendedName>
</protein>
<evidence type="ECO:0000313" key="4">
    <source>
        <dbReference type="EMBL" id="NMH64041.1"/>
    </source>
</evidence>
<gene>
    <name evidence="4" type="ORF">HC757_02470</name>
</gene>
<proteinExistence type="predicted"/>
<keyword evidence="2" id="KW-0378">Hydrolase</keyword>